<reference evidence="1" key="1">
    <citation type="submission" date="2020-05" db="EMBL/GenBank/DDBJ databases">
        <authorList>
            <person name="Chiriac C."/>
            <person name="Salcher M."/>
            <person name="Ghai R."/>
            <person name="Kavagutti S V."/>
        </authorList>
    </citation>
    <scope>NUCLEOTIDE SEQUENCE</scope>
</reference>
<organism evidence="1">
    <name type="scientific">uncultured Caudovirales phage</name>
    <dbReference type="NCBI Taxonomy" id="2100421"/>
    <lineage>
        <taxon>Viruses</taxon>
        <taxon>Duplodnaviria</taxon>
        <taxon>Heunggongvirae</taxon>
        <taxon>Uroviricota</taxon>
        <taxon>Caudoviricetes</taxon>
        <taxon>Peduoviridae</taxon>
        <taxon>Maltschvirus</taxon>
        <taxon>Maltschvirus maltsch</taxon>
    </lineage>
</organism>
<dbReference type="EMBL" id="LR798199">
    <property type="protein sequence ID" value="CAB5156017.1"/>
    <property type="molecule type" value="Genomic_DNA"/>
</dbReference>
<sequence>MTKSFLRCFIDSFRVVFECKKPALESSVPVPCVCGYMTPTVVRDRMKYEGRTIFFVTCLCCNRSGADQISTLGAIRAWNDQMKGE</sequence>
<name>A0A6J7WDU8_9CAUD</name>
<accession>A0A6J7WDU8</accession>
<proteinExistence type="predicted"/>
<gene>
    <name evidence="1" type="ORF">UFOVP150_43</name>
</gene>
<protein>
    <submittedName>
        <fullName evidence="1">Uncharacterized protein</fullName>
    </submittedName>
</protein>
<evidence type="ECO:0000313" key="1">
    <source>
        <dbReference type="EMBL" id="CAB5156017.1"/>
    </source>
</evidence>